<evidence type="ECO:0000256" key="2">
    <source>
        <dbReference type="ARBA" id="ARBA00022574"/>
    </source>
</evidence>
<dbReference type="InterPro" id="IPR019775">
    <property type="entry name" value="WD40_repeat_CS"/>
</dbReference>
<keyword evidence="3" id="KW-0677">Repeat</keyword>
<reference evidence="5 6" key="1">
    <citation type="submission" date="2021-04" db="EMBL/GenBank/DDBJ databases">
        <authorList>
            <consortium name="Wellcome Sanger Institute Data Sharing"/>
        </authorList>
    </citation>
    <scope>NUCLEOTIDE SEQUENCE [LARGE SCALE GENOMIC DNA]</scope>
</reference>
<sequence>MDFLGDYEYFNCAEYSHSAGQLLTGGADGLLRVWFPYKNVSYEHVLKGHVRPITHIMFNPNEKTLISLSDDLNVLWDIVTGKAVMQFKVTPKQHVGFTAISFDGPQRRLITISKDGKVRLWNFNNGTELSTREDNI</sequence>
<dbReference type="PANTHER" id="PTHR44324:SF6">
    <property type="entry name" value="EF-HAND CALCIUM BINDING DOMAIN 8"/>
    <property type="match status" value="1"/>
</dbReference>
<dbReference type="PROSITE" id="PS00678">
    <property type="entry name" value="WD_REPEATS_1"/>
    <property type="match status" value="1"/>
</dbReference>
<reference evidence="5" key="3">
    <citation type="submission" date="2025-09" db="UniProtKB">
        <authorList>
            <consortium name="Ensembl"/>
        </authorList>
    </citation>
    <scope>IDENTIFICATION</scope>
</reference>
<evidence type="ECO:0000313" key="5">
    <source>
        <dbReference type="Ensembl" id="ENSATEP00000075914.1"/>
    </source>
</evidence>
<dbReference type="Gene3D" id="2.130.10.10">
    <property type="entry name" value="YVTN repeat-like/Quinoprotein amine dehydrogenase"/>
    <property type="match status" value="2"/>
</dbReference>
<evidence type="ECO:0000256" key="3">
    <source>
        <dbReference type="ARBA" id="ARBA00022737"/>
    </source>
</evidence>
<accession>A0AAQ6IKV5</accession>
<feature type="repeat" description="WD" evidence="4">
    <location>
        <begin position="3"/>
        <end position="34"/>
    </location>
</feature>
<dbReference type="Pfam" id="PF00400">
    <property type="entry name" value="WD40"/>
    <property type="match status" value="3"/>
</dbReference>
<dbReference type="InterPro" id="IPR051242">
    <property type="entry name" value="WD-EF-hand_domain"/>
</dbReference>
<dbReference type="Proteomes" id="UP000265040">
    <property type="component" value="Chromosome 12"/>
</dbReference>
<dbReference type="GeneTree" id="ENSGT00940000168052"/>
<dbReference type="InterPro" id="IPR036322">
    <property type="entry name" value="WD40_repeat_dom_sf"/>
</dbReference>
<dbReference type="InterPro" id="IPR001680">
    <property type="entry name" value="WD40_rpt"/>
</dbReference>
<dbReference type="PROSITE" id="PS50082">
    <property type="entry name" value="WD_REPEATS_2"/>
    <property type="match status" value="2"/>
</dbReference>
<dbReference type="SMART" id="SM00320">
    <property type="entry name" value="WD40"/>
    <property type="match status" value="3"/>
</dbReference>
<feature type="repeat" description="WD" evidence="4">
    <location>
        <begin position="98"/>
        <end position="131"/>
    </location>
</feature>
<protein>
    <recommendedName>
        <fullName evidence="1">WD repeat-containing protein on Y chromosome</fullName>
    </recommendedName>
</protein>
<proteinExistence type="predicted"/>
<dbReference type="AlphaFoldDB" id="A0AAQ6IKV5"/>
<keyword evidence="2 4" id="KW-0853">WD repeat</keyword>
<organism evidence="5 6">
    <name type="scientific">Anabas testudineus</name>
    <name type="common">Climbing perch</name>
    <name type="synonym">Anthias testudineus</name>
    <dbReference type="NCBI Taxonomy" id="64144"/>
    <lineage>
        <taxon>Eukaryota</taxon>
        <taxon>Metazoa</taxon>
        <taxon>Chordata</taxon>
        <taxon>Craniata</taxon>
        <taxon>Vertebrata</taxon>
        <taxon>Euteleostomi</taxon>
        <taxon>Actinopterygii</taxon>
        <taxon>Neopterygii</taxon>
        <taxon>Teleostei</taxon>
        <taxon>Neoteleostei</taxon>
        <taxon>Acanthomorphata</taxon>
        <taxon>Anabantaria</taxon>
        <taxon>Anabantiformes</taxon>
        <taxon>Anabantoidei</taxon>
        <taxon>Anabantidae</taxon>
        <taxon>Anabas</taxon>
    </lineage>
</organism>
<evidence type="ECO:0000256" key="1">
    <source>
        <dbReference type="ARBA" id="ARBA00014901"/>
    </source>
</evidence>
<reference evidence="5" key="2">
    <citation type="submission" date="2025-08" db="UniProtKB">
        <authorList>
            <consortium name="Ensembl"/>
        </authorList>
    </citation>
    <scope>IDENTIFICATION</scope>
</reference>
<keyword evidence="6" id="KW-1185">Reference proteome</keyword>
<name>A0AAQ6IKV5_ANATE</name>
<evidence type="ECO:0000256" key="4">
    <source>
        <dbReference type="PROSITE-ProRule" id="PRU00221"/>
    </source>
</evidence>
<dbReference type="InterPro" id="IPR015943">
    <property type="entry name" value="WD40/YVTN_repeat-like_dom_sf"/>
</dbReference>
<dbReference type="Ensembl" id="ENSATET00000078055.1">
    <property type="protein sequence ID" value="ENSATEP00000075914.1"/>
    <property type="gene ID" value="ENSATEG00000027396.2"/>
</dbReference>
<evidence type="ECO:0000313" key="6">
    <source>
        <dbReference type="Proteomes" id="UP000265040"/>
    </source>
</evidence>
<dbReference type="PANTHER" id="PTHR44324">
    <property type="entry name" value="WD40 REPEAT DOMAIN 95"/>
    <property type="match status" value="1"/>
</dbReference>
<dbReference type="SUPFAM" id="SSF50978">
    <property type="entry name" value="WD40 repeat-like"/>
    <property type="match status" value="1"/>
</dbReference>